<dbReference type="AlphaFoldDB" id="F4T775"/>
<dbReference type="RefSeq" id="WP_000213231.1">
    <property type="nucleotide sequence ID" value="NZ_GL883931.1"/>
</dbReference>
<organism evidence="1 2">
    <name type="scientific">Escherichia coli M605</name>
    <dbReference type="NCBI Taxonomy" id="656417"/>
    <lineage>
        <taxon>Bacteria</taxon>
        <taxon>Pseudomonadati</taxon>
        <taxon>Pseudomonadota</taxon>
        <taxon>Gammaproteobacteria</taxon>
        <taxon>Enterobacterales</taxon>
        <taxon>Enterobacteriaceae</taxon>
        <taxon>Escherichia</taxon>
    </lineage>
</organism>
<protein>
    <submittedName>
        <fullName evidence="1">Uncharacterized protein</fullName>
    </submittedName>
</protein>
<gene>
    <name evidence="1" type="ORF">ECIG_04499</name>
</gene>
<dbReference type="Proteomes" id="UP000004710">
    <property type="component" value="Unassembled WGS sequence"/>
</dbReference>
<proteinExistence type="predicted"/>
<name>F4T775_ECOLX</name>
<reference evidence="1 2" key="1">
    <citation type="submission" date="2010-01" db="EMBL/GenBank/DDBJ databases">
        <title>The Genome Sequence of Escherichia coli M605.</title>
        <authorList>
            <consortium name="The Broad Institute Genome Sequencing Platform"/>
            <consortium name="The Broad Institute Genome Sequencing Center for Infectious Disease"/>
            <person name="Feldgarden M."/>
            <person name="Gordon D.M."/>
            <person name="Johnson J.R."/>
            <person name="Johnston B.D."/>
            <person name="Young S."/>
            <person name="Zeng Q."/>
            <person name="Koehrsen M."/>
            <person name="Alvarado L."/>
            <person name="Berlin A.M."/>
            <person name="Borenstein D."/>
            <person name="Chapman S.B."/>
            <person name="Chen Z."/>
            <person name="Engels R."/>
            <person name="Freedman E."/>
            <person name="Gellesch M."/>
            <person name="Goldberg J."/>
            <person name="Griggs A."/>
            <person name="Gujja S."/>
            <person name="Heilman E.R."/>
            <person name="Heiman D.I."/>
            <person name="Hepburn T.A."/>
            <person name="Howarth C."/>
            <person name="Jen D."/>
            <person name="Larson L."/>
            <person name="Lewis B."/>
            <person name="Mehta T."/>
            <person name="Park D."/>
            <person name="Pearson M."/>
            <person name="Richards J."/>
            <person name="Roberts A."/>
            <person name="Saif S."/>
            <person name="Shea T.D."/>
            <person name="Shenoy N."/>
            <person name="Sisk P."/>
            <person name="Stolte C."/>
            <person name="Sykes S.N."/>
            <person name="Walk T."/>
            <person name="White J."/>
            <person name="Yandava C."/>
            <person name="Haas B."/>
            <person name="Henn M.R."/>
            <person name="Nusbaum C."/>
            <person name="Birren B."/>
        </authorList>
    </citation>
    <scope>NUCLEOTIDE SEQUENCE [LARGE SCALE GENOMIC DNA]</scope>
    <source>
        <strain evidence="1 2">M605</strain>
    </source>
</reference>
<dbReference type="HOGENOM" id="CLU_2464361_0_0_6"/>
<evidence type="ECO:0000313" key="1">
    <source>
        <dbReference type="EMBL" id="EGI13152.1"/>
    </source>
</evidence>
<sequence length="88" mass="9672">MTTRKMRVNEEPQRVTGGNETAVIQFNGTVALCDSAEKPATGAAAMYFSSDGRYQTLTITPPFRAWIWSAVPEKTVDVVISDWTESVS</sequence>
<accession>F4T775</accession>
<dbReference type="EMBL" id="GL883931">
    <property type="protein sequence ID" value="EGI13152.1"/>
    <property type="molecule type" value="Genomic_DNA"/>
</dbReference>
<evidence type="ECO:0000313" key="2">
    <source>
        <dbReference type="Proteomes" id="UP000004710"/>
    </source>
</evidence>